<dbReference type="InterPro" id="IPR002105">
    <property type="entry name" value="Dockerin_1_rpt"/>
</dbReference>
<dbReference type="SUPFAM" id="SSF63446">
    <property type="entry name" value="Type I dockerin domain"/>
    <property type="match status" value="1"/>
</dbReference>
<proteinExistence type="predicted"/>
<organism evidence="2">
    <name type="scientific">marine sediment metagenome</name>
    <dbReference type="NCBI Taxonomy" id="412755"/>
    <lineage>
        <taxon>unclassified sequences</taxon>
        <taxon>metagenomes</taxon>
        <taxon>ecological metagenomes</taxon>
    </lineage>
</organism>
<accession>A0A0F9FQV6</accession>
<dbReference type="Gene3D" id="1.10.1330.10">
    <property type="entry name" value="Dockerin domain"/>
    <property type="match status" value="1"/>
</dbReference>
<dbReference type="EMBL" id="LAZR01029390">
    <property type="protein sequence ID" value="KKL59725.1"/>
    <property type="molecule type" value="Genomic_DNA"/>
</dbReference>
<feature type="non-terminal residue" evidence="2">
    <location>
        <position position="619"/>
    </location>
</feature>
<dbReference type="InterPro" id="IPR018247">
    <property type="entry name" value="EF_Hand_1_Ca_BS"/>
</dbReference>
<dbReference type="Pfam" id="PF00404">
    <property type="entry name" value="Dockerin_1"/>
    <property type="match status" value="1"/>
</dbReference>
<comment type="caution">
    <text evidence="2">The sequence shown here is derived from an EMBL/GenBank/DDBJ whole genome shotgun (WGS) entry which is preliminary data.</text>
</comment>
<dbReference type="GO" id="GO:0000272">
    <property type="term" value="P:polysaccharide catabolic process"/>
    <property type="evidence" value="ECO:0007669"/>
    <property type="project" value="InterPro"/>
</dbReference>
<dbReference type="PROSITE" id="PS00018">
    <property type="entry name" value="EF_HAND_1"/>
    <property type="match status" value="1"/>
</dbReference>
<feature type="non-terminal residue" evidence="2">
    <location>
        <position position="1"/>
    </location>
</feature>
<protein>
    <recommendedName>
        <fullName evidence="1">Dockerin domain-containing protein</fullName>
    </recommendedName>
</protein>
<name>A0A0F9FQV6_9ZZZZ</name>
<reference evidence="2" key="1">
    <citation type="journal article" date="2015" name="Nature">
        <title>Complex archaea that bridge the gap between prokaryotes and eukaryotes.</title>
        <authorList>
            <person name="Spang A."/>
            <person name="Saw J.H."/>
            <person name="Jorgensen S.L."/>
            <person name="Zaremba-Niedzwiedzka K."/>
            <person name="Martijn J."/>
            <person name="Lind A.E."/>
            <person name="van Eijk R."/>
            <person name="Schleper C."/>
            <person name="Guy L."/>
            <person name="Ettema T.J."/>
        </authorList>
    </citation>
    <scope>NUCLEOTIDE SEQUENCE</scope>
</reference>
<dbReference type="PROSITE" id="PS51766">
    <property type="entry name" value="DOCKERIN"/>
    <property type="match status" value="1"/>
</dbReference>
<feature type="domain" description="Dockerin" evidence="1">
    <location>
        <begin position="564"/>
        <end position="619"/>
    </location>
</feature>
<evidence type="ECO:0000313" key="2">
    <source>
        <dbReference type="EMBL" id="KKL59725.1"/>
    </source>
</evidence>
<dbReference type="GO" id="GO:0004553">
    <property type="term" value="F:hydrolase activity, hydrolyzing O-glycosyl compounds"/>
    <property type="evidence" value="ECO:0007669"/>
    <property type="project" value="InterPro"/>
</dbReference>
<dbReference type="InterPro" id="IPR036439">
    <property type="entry name" value="Dockerin_dom_sf"/>
</dbReference>
<dbReference type="AlphaFoldDB" id="A0A0F9FQV6"/>
<dbReference type="InterPro" id="IPR016134">
    <property type="entry name" value="Dockerin_dom"/>
</dbReference>
<sequence>GNNRAVNFPLAWQGYVSAVVEAPKLAVADPLADLRTLGLWQAYTERGDGSFNRYGDVASAVRINNGTPGPGLDMYAQVTGDPALAAFAQHARKYRSTLYHNEYGWMYPIGYDPYQPKPPGYNPSNPGASLAGALPDAMVFGRDAFGLAVIRQGWSTGDTQISFKAGDYLTHHEHTDQGTFTIFKYDKLVINSGGYGGGYTGVHRLNYYVRTVSTNSILIQRPGEVWDPRGVDPPGGYVNDGGQRLINSTGSVMPSYEYWLANKTAGKQYETGDITAFDNVDGDYSYVGSDITRAYNSTAYDSNGEGGKVSQVTRQVVYLHDEDAMIVFDRVASTNPGYKKKWLLHTPNKFVGGSEVVALGSANNGIVEVSGTSIAGDTMTMTNGNGKLFLQVLRPATYTVNKVGGTSYRYYVEDDGDDSDGYDGTNHDGYTETSWHDYGNWRIEISPESASTFDTFLNVLTPRHKNASSVTSGEVLADDAVATVMRLGQRVLVFGTHGTIDEEISYALGEGGAFDHLILDSPPGRFWRIGNTVSILGFFANDAGVLAFAESAAGARTVTLTPLPDPIAGDVTLDGRVNITDLGALASNWQSSNASWTGGDFNGDGLVNITDLGALASNW</sequence>
<evidence type="ECO:0000259" key="1">
    <source>
        <dbReference type="PROSITE" id="PS51766"/>
    </source>
</evidence>
<dbReference type="Gene3D" id="2.70.98.70">
    <property type="match status" value="1"/>
</dbReference>
<gene>
    <name evidence="2" type="ORF">LCGC14_2212450</name>
</gene>